<dbReference type="RefSeq" id="WP_221854976.1">
    <property type="nucleotide sequence ID" value="NZ_BAAAYV010000005.1"/>
</dbReference>
<evidence type="ECO:0000313" key="2">
    <source>
        <dbReference type="Proteomes" id="UP001410795"/>
    </source>
</evidence>
<organism evidence="1 2">
    <name type="scientific">Microbacterium marinilacus</name>
    <dbReference type="NCBI Taxonomy" id="415209"/>
    <lineage>
        <taxon>Bacteria</taxon>
        <taxon>Bacillati</taxon>
        <taxon>Actinomycetota</taxon>
        <taxon>Actinomycetes</taxon>
        <taxon>Micrococcales</taxon>
        <taxon>Microbacteriaceae</taxon>
        <taxon>Microbacterium</taxon>
    </lineage>
</organism>
<gene>
    <name evidence="1" type="ORF">GCM10022202_13290</name>
</gene>
<dbReference type="EMBL" id="BAAAYV010000005">
    <property type="protein sequence ID" value="GAA3654509.1"/>
    <property type="molecule type" value="Genomic_DNA"/>
</dbReference>
<dbReference type="Proteomes" id="UP001410795">
    <property type="component" value="Unassembled WGS sequence"/>
</dbReference>
<name>A0ABP7BC62_9MICO</name>
<evidence type="ECO:0000313" key="1">
    <source>
        <dbReference type="EMBL" id="GAA3654509.1"/>
    </source>
</evidence>
<keyword evidence="2" id="KW-1185">Reference proteome</keyword>
<comment type="caution">
    <text evidence="1">The sequence shown here is derived from an EMBL/GenBank/DDBJ whole genome shotgun (WGS) entry which is preliminary data.</text>
</comment>
<reference evidence="2" key="1">
    <citation type="journal article" date="2019" name="Int. J. Syst. Evol. Microbiol.">
        <title>The Global Catalogue of Microorganisms (GCM) 10K type strain sequencing project: providing services to taxonomists for standard genome sequencing and annotation.</title>
        <authorList>
            <consortium name="The Broad Institute Genomics Platform"/>
            <consortium name="The Broad Institute Genome Sequencing Center for Infectious Disease"/>
            <person name="Wu L."/>
            <person name="Ma J."/>
        </authorList>
    </citation>
    <scope>NUCLEOTIDE SEQUENCE [LARGE SCALE GENOMIC DNA]</scope>
    <source>
        <strain evidence="2">JCM 16546</strain>
    </source>
</reference>
<protein>
    <submittedName>
        <fullName evidence="1">Uncharacterized protein</fullName>
    </submittedName>
</protein>
<sequence length="82" mass="8721">MGTRTTAGELILAIADGDLTKTSAVLRQAAEGGQATALLVQLASVAHECMRMVAGDDWRDVLNYALLEISLEEDDGADTERD</sequence>
<proteinExistence type="predicted"/>
<accession>A0ABP7BC62</accession>